<dbReference type="AlphaFoldDB" id="C4JE00"/>
<dbReference type="EMBL" id="CH476615">
    <property type="protein sequence ID" value="EEP75578.1"/>
    <property type="molecule type" value="Genomic_DNA"/>
</dbReference>
<dbReference type="KEGG" id="ure:UREG_00424"/>
<reference evidence="3" key="1">
    <citation type="journal article" date="2009" name="Genome Res.">
        <title>Comparative genomic analyses of the human fungal pathogens Coccidioides and their relatives.</title>
        <authorList>
            <person name="Sharpton T.J."/>
            <person name="Stajich J.E."/>
            <person name="Rounsley S.D."/>
            <person name="Gardner M.J."/>
            <person name="Wortman J.R."/>
            <person name="Jordar V.S."/>
            <person name="Maiti R."/>
            <person name="Kodira C.D."/>
            <person name="Neafsey D.E."/>
            <person name="Zeng Q."/>
            <person name="Hung C.-Y."/>
            <person name="McMahan C."/>
            <person name="Muszewska A."/>
            <person name="Grynberg M."/>
            <person name="Mandel M.A."/>
            <person name="Kellner E.M."/>
            <person name="Barker B.M."/>
            <person name="Galgiani J.N."/>
            <person name="Orbach M.J."/>
            <person name="Kirkland T.N."/>
            <person name="Cole G.T."/>
            <person name="Henn M.R."/>
            <person name="Birren B.W."/>
            <person name="Taylor J.W."/>
        </authorList>
    </citation>
    <scope>NUCLEOTIDE SEQUENCE [LARGE SCALE GENOMIC DNA]</scope>
    <source>
        <strain evidence="3">UAMH 1704</strain>
    </source>
</reference>
<proteinExistence type="predicted"/>
<sequence>MSTNNPPSLPDVSPYTSSDEDHQGLEFNPLEDAGGMSDVMVSDQLAYKSYRGGFSAAQVAEYLRSPIGRPIMLSFFYGNPFVSAPQLEHIKFTCPVSKNFFDKNISTRQSEIQNDKQDGHDNDSTSQAKELACLAGRCDSELLRSFPNKCVACGKPNALDVAHQPLCFSYCGYTRLANGAKMRGMMTYIAKLVKQLDDEQKIQAAIGVASRSPNPHIHFLSAPVCVRNRECRQKAEWRLTKLAQLAKRPPPVPDETHRESCVFKNKKSDLKNKEESIKSDKWEDADQEFGATIQPVIDTPGRVPLRVAVFCGKPIINTKVTTSRNLLSVMVFTLRWDANELATATGDDGRFYSLLGAFLETRILCAAEFRCCICQDRKLATSLIHRPISFRRNNTTGAGAAETRKLIMQLVQLVGDGCQWTAPETEAVLGSPGVWHVNVFVAPICRRDSVVCEETARIAAKRFVDNQIASVGTPKRAPFKLAWPNLFYDFALSNMYTVQNDGKVPKLAVKKIGLGVMDDPKIKSKAVKEMRRTLERLRVKVESDYNAHLQETETKKQMEDECKRGRSHSILRDEDFVFLFALNSFPNEVSNDENKHNEHEDEGNKRGSDPKSFGDGEEVLLSPEVLNLRDEVGKFVKDRYGEDFLANAMDGEI</sequence>
<dbReference type="InParanoid" id="C4JE00"/>
<gene>
    <name evidence="2" type="ORF">UREG_00424</name>
</gene>
<feature type="region of interest" description="Disordered" evidence="1">
    <location>
        <begin position="589"/>
        <end position="617"/>
    </location>
</feature>
<dbReference type="VEuPathDB" id="FungiDB:UREG_00424"/>
<protein>
    <submittedName>
        <fullName evidence="2">Uncharacterized protein</fullName>
    </submittedName>
</protein>
<accession>C4JE00</accession>
<feature type="compositionally biased region" description="Basic and acidic residues" evidence="1">
    <location>
        <begin position="592"/>
        <end position="614"/>
    </location>
</feature>
<keyword evidence="3" id="KW-1185">Reference proteome</keyword>
<name>C4JE00_UNCRE</name>
<organism evidence="2 3">
    <name type="scientific">Uncinocarpus reesii (strain UAMH 1704)</name>
    <dbReference type="NCBI Taxonomy" id="336963"/>
    <lineage>
        <taxon>Eukaryota</taxon>
        <taxon>Fungi</taxon>
        <taxon>Dikarya</taxon>
        <taxon>Ascomycota</taxon>
        <taxon>Pezizomycotina</taxon>
        <taxon>Eurotiomycetes</taxon>
        <taxon>Eurotiomycetidae</taxon>
        <taxon>Onygenales</taxon>
        <taxon>Onygenaceae</taxon>
        <taxon>Uncinocarpus</taxon>
    </lineage>
</organism>
<dbReference type="GeneID" id="8444507"/>
<dbReference type="HOGENOM" id="CLU_388917_0_0_1"/>
<dbReference type="Proteomes" id="UP000002058">
    <property type="component" value="Unassembled WGS sequence"/>
</dbReference>
<dbReference type="OMA" id="EFRCCIC"/>
<dbReference type="eggNOG" id="ENOG502RNY7">
    <property type="taxonomic scope" value="Eukaryota"/>
</dbReference>
<feature type="region of interest" description="Disordered" evidence="1">
    <location>
        <begin position="1"/>
        <end position="33"/>
    </location>
</feature>
<evidence type="ECO:0000256" key="1">
    <source>
        <dbReference type="SAM" id="MobiDB-lite"/>
    </source>
</evidence>
<evidence type="ECO:0000313" key="2">
    <source>
        <dbReference type="EMBL" id="EEP75578.1"/>
    </source>
</evidence>
<evidence type="ECO:0000313" key="3">
    <source>
        <dbReference type="Proteomes" id="UP000002058"/>
    </source>
</evidence>
<dbReference type="OrthoDB" id="4186247at2759"/>
<dbReference type="RefSeq" id="XP_002540911.1">
    <property type="nucleotide sequence ID" value="XM_002540865.1"/>
</dbReference>